<reference evidence="3 5" key="1">
    <citation type="submission" date="2009-09" db="EMBL/GenBank/DDBJ databases">
        <authorList>
            <person name="Qin X."/>
            <person name="Bachman B."/>
            <person name="Battles P."/>
            <person name="Bell A."/>
            <person name="Bess C."/>
            <person name="Bickham C."/>
            <person name="Chaboub L."/>
            <person name="Chen D."/>
            <person name="Coyle M."/>
            <person name="Deiros D.R."/>
            <person name="Dinh H."/>
            <person name="Forbes L."/>
            <person name="Fowler G."/>
            <person name="Francisco L."/>
            <person name="Fu Q."/>
            <person name="Gubbala S."/>
            <person name="Hale W."/>
            <person name="Han Y."/>
            <person name="Hemphill L."/>
            <person name="Highlander S.K."/>
            <person name="Hirani K."/>
            <person name="Hogues M."/>
            <person name="Jackson L."/>
            <person name="Jakkamsetti A."/>
            <person name="Javaid M."/>
            <person name="Jiang H."/>
            <person name="Korchina V."/>
            <person name="Kovar C."/>
            <person name="Lara F."/>
            <person name="Lee S."/>
            <person name="Mata R."/>
            <person name="Mathew T."/>
            <person name="Moen C."/>
            <person name="Morales K."/>
            <person name="Munidasa M."/>
            <person name="Nazareth L."/>
            <person name="Ngo R."/>
            <person name="Nguyen L."/>
            <person name="Okwuonu G."/>
            <person name="Ongeri F."/>
            <person name="Patil S."/>
            <person name="Petrosino J."/>
            <person name="Pham C."/>
            <person name="Pham P."/>
            <person name="Pu L.-L."/>
            <person name="Puazo M."/>
            <person name="Raj R."/>
            <person name="Reid J."/>
            <person name="Rouhana J."/>
            <person name="Saada N."/>
            <person name="Shang Y."/>
            <person name="Simmons D."/>
            <person name="Thornton R."/>
            <person name="Warren J."/>
            <person name="Weissenberger G."/>
            <person name="Zhang J."/>
            <person name="Zhang L."/>
            <person name="Zhou C."/>
            <person name="Zhu D."/>
            <person name="Muzny D."/>
            <person name="Worley K."/>
            <person name="Gibbs R."/>
        </authorList>
    </citation>
    <scope>NUCLEOTIDE SEQUENCE [LARGE SCALE GENOMIC DNA]</scope>
    <source>
        <strain evidence="3 5">DSM 16041</strain>
    </source>
</reference>
<keyword evidence="6" id="KW-1185">Reference proteome</keyword>
<dbReference type="PANTHER" id="PTHR48081">
    <property type="entry name" value="AB HYDROLASE SUPERFAMILY PROTEIN C4A8.06C"/>
    <property type="match status" value="1"/>
</dbReference>
<dbReference type="Proteomes" id="UP000051883">
    <property type="component" value="Unassembled WGS sequence"/>
</dbReference>
<dbReference type="Gene3D" id="3.40.50.1820">
    <property type="entry name" value="alpha/beta hydrolase"/>
    <property type="match status" value="1"/>
</dbReference>
<evidence type="ECO:0000259" key="2">
    <source>
        <dbReference type="Pfam" id="PF07859"/>
    </source>
</evidence>
<proteinExistence type="predicted"/>
<gene>
    <name evidence="4" type="ORF">FC31_GL001820</name>
    <name evidence="3" type="ORF">HMPREF0494_0766</name>
</gene>
<dbReference type="PATRIC" id="fig|525309.8.peg.1886"/>
<dbReference type="SUPFAM" id="SSF53474">
    <property type="entry name" value="alpha/beta-Hydrolases"/>
    <property type="match status" value="1"/>
</dbReference>
<comment type="caution">
    <text evidence="3">The sequence shown here is derived from an EMBL/GenBank/DDBJ whole genome shotgun (WGS) entry which is preliminary data.</text>
</comment>
<dbReference type="HOGENOM" id="CLU_012494_13_4_9"/>
<dbReference type="InterPro" id="IPR013094">
    <property type="entry name" value="AB_hydrolase_3"/>
</dbReference>
<accession>C8P622</accession>
<evidence type="ECO:0000313" key="3">
    <source>
        <dbReference type="EMBL" id="EEW54108.1"/>
    </source>
</evidence>
<dbReference type="eggNOG" id="COG0657">
    <property type="taxonomic scope" value="Bacteria"/>
</dbReference>
<evidence type="ECO:0000256" key="1">
    <source>
        <dbReference type="ARBA" id="ARBA00022801"/>
    </source>
</evidence>
<dbReference type="STRING" id="525309.HMPREF0494_0766"/>
<dbReference type="Proteomes" id="UP000003675">
    <property type="component" value="Unassembled WGS sequence"/>
</dbReference>
<evidence type="ECO:0000313" key="6">
    <source>
        <dbReference type="Proteomes" id="UP000051883"/>
    </source>
</evidence>
<dbReference type="EC" id="3.1.1.-" evidence="3"/>
<sequence length="340" mass="38184">MVEKGQEGSDTVMERLKLWRSGIAGRVADNLESSMKELRRCGHNRSNKSTFVEMGIQLSGFKHSLADPQAFEQLVATARQANRQTYVLPEVQFTVRLHQAVQDGMPIYTLNEQGAGQHTIVYLAGGAYLQQPDKTHWEYLNRLAQCTGARVIVPLYPLAPDYNFRAAYQQLAELYISLYGSLPASDITLMGDSAGAGLALGFSEYLGQRGLPQPGHLILFSPWLDLDLRNPLVTKYEEADVTLASWGLRQIGQLWAGDVSHRDFRVSPLYGNLDQVRDIHLVAGTREIMYPDVNALVQKLRDAQIPVDYHVGRRLFHIYPLYQIPEADAVMEMVVKVVNK</sequence>
<organism evidence="3 5">
    <name type="scientific">Limosilactobacillus antri DSM 16041</name>
    <dbReference type="NCBI Taxonomy" id="525309"/>
    <lineage>
        <taxon>Bacteria</taxon>
        <taxon>Bacillati</taxon>
        <taxon>Bacillota</taxon>
        <taxon>Bacilli</taxon>
        <taxon>Lactobacillales</taxon>
        <taxon>Lactobacillaceae</taxon>
        <taxon>Limosilactobacillus</taxon>
    </lineage>
</organism>
<evidence type="ECO:0000313" key="4">
    <source>
        <dbReference type="EMBL" id="KRK60211.1"/>
    </source>
</evidence>
<dbReference type="EMBL" id="ACLL01000018">
    <property type="protein sequence ID" value="EEW54108.1"/>
    <property type="molecule type" value="Genomic_DNA"/>
</dbReference>
<dbReference type="Pfam" id="PF07859">
    <property type="entry name" value="Abhydrolase_3"/>
    <property type="match status" value="1"/>
</dbReference>
<dbReference type="EMBL" id="AZDK01000006">
    <property type="protein sequence ID" value="KRK60211.1"/>
    <property type="molecule type" value="Genomic_DNA"/>
</dbReference>
<dbReference type="GO" id="GO:0016787">
    <property type="term" value="F:hydrolase activity"/>
    <property type="evidence" value="ECO:0007669"/>
    <property type="project" value="UniProtKB-KW"/>
</dbReference>
<name>C8P622_9LACO</name>
<evidence type="ECO:0000313" key="5">
    <source>
        <dbReference type="Proteomes" id="UP000003675"/>
    </source>
</evidence>
<feature type="domain" description="Alpha/beta hydrolase fold-3" evidence="2">
    <location>
        <begin position="120"/>
        <end position="319"/>
    </location>
</feature>
<dbReference type="AlphaFoldDB" id="C8P622"/>
<dbReference type="PANTHER" id="PTHR48081:SF8">
    <property type="entry name" value="ALPHA_BETA HYDROLASE FOLD-3 DOMAIN-CONTAINING PROTEIN-RELATED"/>
    <property type="match status" value="1"/>
</dbReference>
<protein>
    <submittedName>
        <fullName evidence="4">GDXG lipolytic enzyme family protein</fullName>
    </submittedName>
    <submittedName>
        <fullName evidence="3">Hydrolase, alpha/beta domain protein</fullName>
        <ecNumber evidence="3">3.1.1.-</ecNumber>
    </submittedName>
</protein>
<reference evidence="4 6" key="2">
    <citation type="journal article" date="2015" name="Genome Announc.">
        <title>Expanding the biotechnology potential of lactobacilli through comparative genomics of 213 strains and associated genera.</title>
        <authorList>
            <person name="Sun Z."/>
            <person name="Harris H.M."/>
            <person name="McCann A."/>
            <person name="Guo C."/>
            <person name="Argimon S."/>
            <person name="Zhang W."/>
            <person name="Yang X."/>
            <person name="Jeffery I.B."/>
            <person name="Cooney J.C."/>
            <person name="Kagawa T.F."/>
            <person name="Liu W."/>
            <person name="Song Y."/>
            <person name="Salvetti E."/>
            <person name="Wrobel A."/>
            <person name="Rasinkangas P."/>
            <person name="Parkhill J."/>
            <person name="Rea M.C."/>
            <person name="O'Sullivan O."/>
            <person name="Ritari J."/>
            <person name="Douillard F.P."/>
            <person name="Paul Ross R."/>
            <person name="Yang R."/>
            <person name="Briner A.E."/>
            <person name="Felis G.E."/>
            <person name="de Vos W.M."/>
            <person name="Barrangou R."/>
            <person name="Klaenhammer T.R."/>
            <person name="Caufield P.W."/>
            <person name="Cui Y."/>
            <person name="Zhang H."/>
            <person name="O'Toole P.W."/>
        </authorList>
    </citation>
    <scope>NUCLEOTIDE SEQUENCE [LARGE SCALE GENOMIC DNA]</scope>
    <source>
        <strain evidence="4 6">DSM 16041</strain>
    </source>
</reference>
<dbReference type="InterPro" id="IPR050300">
    <property type="entry name" value="GDXG_lipolytic_enzyme"/>
</dbReference>
<dbReference type="InterPro" id="IPR029058">
    <property type="entry name" value="AB_hydrolase_fold"/>
</dbReference>
<keyword evidence="1 3" id="KW-0378">Hydrolase</keyword>